<evidence type="ECO:0000313" key="3">
    <source>
        <dbReference type="Proteomes" id="UP000218334"/>
    </source>
</evidence>
<proteinExistence type="predicted"/>
<dbReference type="Gene3D" id="2.40.70.10">
    <property type="entry name" value="Acid Proteases"/>
    <property type="match status" value="1"/>
</dbReference>
<keyword evidence="3" id="KW-1185">Reference proteome</keyword>
<feature type="region of interest" description="Disordered" evidence="1">
    <location>
        <begin position="1"/>
        <end position="25"/>
    </location>
</feature>
<organism evidence="2 3">
    <name type="scientific">Armillaria solidipes</name>
    <dbReference type="NCBI Taxonomy" id="1076256"/>
    <lineage>
        <taxon>Eukaryota</taxon>
        <taxon>Fungi</taxon>
        <taxon>Dikarya</taxon>
        <taxon>Basidiomycota</taxon>
        <taxon>Agaricomycotina</taxon>
        <taxon>Agaricomycetes</taxon>
        <taxon>Agaricomycetidae</taxon>
        <taxon>Agaricales</taxon>
        <taxon>Marasmiineae</taxon>
        <taxon>Physalacriaceae</taxon>
        <taxon>Armillaria</taxon>
    </lineage>
</organism>
<gene>
    <name evidence="2" type="ORF">ARMSODRAFT_983181</name>
</gene>
<feature type="region of interest" description="Disordered" evidence="1">
    <location>
        <begin position="67"/>
        <end position="149"/>
    </location>
</feature>
<evidence type="ECO:0000313" key="2">
    <source>
        <dbReference type="EMBL" id="PBK59220.1"/>
    </source>
</evidence>
<sequence>MSASTQKMPRPTSRDTPKFDSDEPENLRRFLGQMEDLFSNYSIKDDDEKKKKLVRYTDARTEEEWQALDEYDNEEPVPRVPTSKKVIVEIPTTRPTSKKPVTVEDTSDDEDGAPRRELPFRKVPSVSFAPLPSDSANKKKTQVRFDESKAPAYKHTAPIHKEGRVQDVASKVLKTPIVLNTEELMDLSEPLRKEIAKLMAKKRISMQPVTEQMYSAGETQPESDPLPFSETSDEEDATSEDLSLESDAIDIHDLPSATFMAAQFNIGLMPAGSLIMADPYLQYLNSLAPGEKPKQVIVTKDSASLRAVYPVINGAGEEESVVDGGSQIVSMASAIATKLGVAWDPDITIHMQSANSRLEKTLGLARNVPFLFNDITVYLQVHIITSPAYKVLLGRPFDVLTESVIRNQADSGQIITITDLNTSRRCTIPTFLRGGPPRVVKAAPKITEEGELALQIMQTSDGNFEIEGYMQPKEGASFSEKELCDSFLMASMTSEENLL</sequence>
<dbReference type="EMBL" id="KZ293509">
    <property type="protein sequence ID" value="PBK59220.1"/>
    <property type="molecule type" value="Genomic_DNA"/>
</dbReference>
<dbReference type="InterPro" id="IPR021109">
    <property type="entry name" value="Peptidase_aspartic_dom_sf"/>
</dbReference>
<name>A0A2H3ANF5_9AGAR</name>
<evidence type="ECO:0000256" key="1">
    <source>
        <dbReference type="SAM" id="MobiDB-lite"/>
    </source>
</evidence>
<accession>A0A2H3ANF5</accession>
<protein>
    <submittedName>
        <fullName evidence="2">Uncharacterized protein</fullName>
    </submittedName>
</protein>
<feature type="compositionally biased region" description="Acidic residues" evidence="1">
    <location>
        <begin position="231"/>
        <end position="240"/>
    </location>
</feature>
<feature type="compositionally biased region" description="Basic and acidic residues" evidence="1">
    <location>
        <begin position="12"/>
        <end position="25"/>
    </location>
</feature>
<reference evidence="3" key="1">
    <citation type="journal article" date="2017" name="Nat. Ecol. Evol.">
        <title>Genome expansion and lineage-specific genetic innovations in the forest pathogenic fungi Armillaria.</title>
        <authorList>
            <person name="Sipos G."/>
            <person name="Prasanna A.N."/>
            <person name="Walter M.C."/>
            <person name="O'Connor E."/>
            <person name="Balint B."/>
            <person name="Krizsan K."/>
            <person name="Kiss B."/>
            <person name="Hess J."/>
            <person name="Varga T."/>
            <person name="Slot J."/>
            <person name="Riley R."/>
            <person name="Boka B."/>
            <person name="Rigling D."/>
            <person name="Barry K."/>
            <person name="Lee J."/>
            <person name="Mihaltcheva S."/>
            <person name="LaButti K."/>
            <person name="Lipzen A."/>
            <person name="Waldron R."/>
            <person name="Moloney N.M."/>
            <person name="Sperisen C."/>
            <person name="Kredics L."/>
            <person name="Vagvoelgyi C."/>
            <person name="Patrignani A."/>
            <person name="Fitzpatrick D."/>
            <person name="Nagy I."/>
            <person name="Doyle S."/>
            <person name="Anderson J.B."/>
            <person name="Grigoriev I.V."/>
            <person name="Gueldener U."/>
            <person name="Muensterkoetter M."/>
            <person name="Nagy L.G."/>
        </authorList>
    </citation>
    <scope>NUCLEOTIDE SEQUENCE [LARGE SCALE GENOMIC DNA]</scope>
    <source>
        <strain evidence="3">28-4</strain>
    </source>
</reference>
<feature type="compositionally biased region" description="Polar residues" evidence="1">
    <location>
        <begin position="210"/>
        <end position="222"/>
    </location>
</feature>
<dbReference type="AlphaFoldDB" id="A0A2H3ANF5"/>
<feature type="region of interest" description="Disordered" evidence="1">
    <location>
        <begin position="210"/>
        <end position="240"/>
    </location>
</feature>
<dbReference type="Proteomes" id="UP000218334">
    <property type="component" value="Unassembled WGS sequence"/>
</dbReference>
<dbReference type="CDD" id="cd00303">
    <property type="entry name" value="retropepsin_like"/>
    <property type="match status" value="1"/>
</dbReference>